<dbReference type="InterPro" id="IPR036388">
    <property type="entry name" value="WH-like_DNA-bd_sf"/>
</dbReference>
<dbReference type="GO" id="GO:0005525">
    <property type="term" value="F:GTP binding"/>
    <property type="evidence" value="ECO:0007669"/>
    <property type="project" value="UniProtKB-KW"/>
</dbReference>
<dbReference type="InterPro" id="IPR005225">
    <property type="entry name" value="Small_GTP-bd"/>
</dbReference>
<dbReference type="InterPro" id="IPR009001">
    <property type="entry name" value="Transl_elong_EF1A/Init_IF2_C"/>
</dbReference>
<dbReference type="CDD" id="cd15491">
    <property type="entry name" value="selB_III"/>
    <property type="match status" value="1"/>
</dbReference>
<dbReference type="RefSeq" id="WP_027447307.1">
    <property type="nucleotide sequence ID" value="NZ_AULJ01000057.1"/>
</dbReference>
<dbReference type="InterPro" id="IPR000795">
    <property type="entry name" value="T_Tr_GTP-bd_dom"/>
</dbReference>
<protein>
    <recommendedName>
        <fullName evidence="2">Selenocysteine-specific elongation factor</fullName>
    </recommendedName>
    <alternativeName>
        <fullName evidence="8">SelB translation factor</fullName>
    </alternativeName>
</protein>
<dbReference type="eggNOG" id="COG3276">
    <property type="taxonomic scope" value="Bacteria"/>
</dbReference>
<dbReference type="Gene3D" id="1.10.10.2770">
    <property type="match status" value="1"/>
</dbReference>
<dbReference type="InterPro" id="IPR036390">
    <property type="entry name" value="WH_DNA-bd_sf"/>
</dbReference>
<reference evidence="10 11" key="1">
    <citation type="submission" date="2013-08" db="EMBL/GenBank/DDBJ databases">
        <authorList>
            <person name="Huang J."/>
            <person name="Wang G."/>
        </authorList>
    </citation>
    <scope>NUCLEOTIDE SEQUENCE [LARGE SCALE GENOMIC DNA]</scope>
    <source>
        <strain evidence="10 11">BH030004</strain>
    </source>
</reference>
<dbReference type="EMBL" id="AVPF01000080">
    <property type="protein sequence ID" value="KGX83830.1"/>
    <property type="molecule type" value="Genomic_DNA"/>
</dbReference>
<evidence type="ECO:0000313" key="10">
    <source>
        <dbReference type="EMBL" id="KGX83830.1"/>
    </source>
</evidence>
<dbReference type="InterPro" id="IPR027417">
    <property type="entry name" value="P-loop_NTPase"/>
</dbReference>
<dbReference type="InterPro" id="IPR057335">
    <property type="entry name" value="Beta-barrel_SelB"/>
</dbReference>
<dbReference type="GO" id="GO:0005737">
    <property type="term" value="C:cytoplasm"/>
    <property type="evidence" value="ECO:0007669"/>
    <property type="project" value="UniProtKB-SubCell"/>
</dbReference>
<dbReference type="CDD" id="cd03696">
    <property type="entry name" value="SelB_II"/>
    <property type="match status" value="1"/>
</dbReference>
<dbReference type="OrthoDB" id="9804504at2"/>
<dbReference type="NCBIfam" id="TIGR00231">
    <property type="entry name" value="small_GTP"/>
    <property type="match status" value="1"/>
</dbReference>
<keyword evidence="10" id="KW-0251">Elongation factor</keyword>
<dbReference type="SUPFAM" id="SSF50465">
    <property type="entry name" value="EF-Tu/eEF-1alpha/eIF2-gamma C-terminal domain"/>
    <property type="match status" value="1"/>
</dbReference>
<evidence type="ECO:0000259" key="9">
    <source>
        <dbReference type="PROSITE" id="PS51722"/>
    </source>
</evidence>
<comment type="function">
    <text evidence="7">Translation factor necessary for the incorporation of selenocysteine into proteins. It probably replaces EF-Tu for the insertion of selenocysteine directed by the UGA codon. SelB binds GTP and GDP.</text>
</comment>
<evidence type="ECO:0000256" key="3">
    <source>
        <dbReference type="ARBA" id="ARBA00022490"/>
    </source>
</evidence>
<keyword evidence="6" id="KW-0342">GTP-binding</keyword>
<dbReference type="STRING" id="1385511.GCA_000425225_03795"/>
<dbReference type="InterPro" id="IPR015191">
    <property type="entry name" value="SelB_WHD4"/>
</dbReference>
<dbReference type="SUPFAM" id="SSF50447">
    <property type="entry name" value="Translation proteins"/>
    <property type="match status" value="1"/>
</dbReference>
<dbReference type="GO" id="GO:0003924">
    <property type="term" value="F:GTPase activity"/>
    <property type="evidence" value="ECO:0007669"/>
    <property type="project" value="InterPro"/>
</dbReference>
<keyword evidence="4" id="KW-0547">Nucleotide-binding</keyword>
<evidence type="ECO:0000313" key="11">
    <source>
        <dbReference type="Proteomes" id="UP000030403"/>
    </source>
</evidence>
<keyword evidence="11" id="KW-1185">Reference proteome</keyword>
<comment type="subcellular location">
    <subcellularLocation>
        <location evidence="1">Cytoplasm</location>
    </subcellularLocation>
</comment>
<evidence type="ECO:0000256" key="1">
    <source>
        <dbReference type="ARBA" id="ARBA00004496"/>
    </source>
</evidence>
<evidence type="ECO:0000256" key="5">
    <source>
        <dbReference type="ARBA" id="ARBA00022917"/>
    </source>
</evidence>
<evidence type="ECO:0000256" key="2">
    <source>
        <dbReference type="ARBA" id="ARBA00015953"/>
    </source>
</evidence>
<dbReference type="Pfam" id="PF00009">
    <property type="entry name" value="GTP_EFTU"/>
    <property type="match status" value="1"/>
</dbReference>
<dbReference type="CDD" id="cd04171">
    <property type="entry name" value="SelB"/>
    <property type="match status" value="1"/>
</dbReference>
<feature type="domain" description="Tr-type G" evidence="9">
    <location>
        <begin position="3"/>
        <end position="177"/>
    </location>
</feature>
<dbReference type="SUPFAM" id="SSF46785">
    <property type="entry name" value="Winged helix' DNA-binding domain"/>
    <property type="match status" value="2"/>
</dbReference>
<dbReference type="Gene3D" id="1.10.10.10">
    <property type="entry name" value="Winged helix-like DNA-binding domain superfamily/Winged helix DNA-binding domain"/>
    <property type="match status" value="1"/>
</dbReference>
<organism evidence="10 11">
    <name type="scientific">Pontibacillus marinus BH030004 = DSM 16465</name>
    <dbReference type="NCBI Taxonomy" id="1385511"/>
    <lineage>
        <taxon>Bacteria</taxon>
        <taxon>Bacillati</taxon>
        <taxon>Bacillota</taxon>
        <taxon>Bacilli</taxon>
        <taxon>Bacillales</taxon>
        <taxon>Bacillaceae</taxon>
        <taxon>Pontibacillus</taxon>
    </lineage>
</organism>
<dbReference type="Pfam" id="PF25461">
    <property type="entry name" value="Beta-barrel_SelB"/>
    <property type="match status" value="1"/>
</dbReference>
<dbReference type="GO" id="GO:0001514">
    <property type="term" value="P:selenocysteine incorporation"/>
    <property type="evidence" value="ECO:0007669"/>
    <property type="project" value="InterPro"/>
</dbReference>
<evidence type="ECO:0000256" key="7">
    <source>
        <dbReference type="ARBA" id="ARBA00025526"/>
    </source>
</evidence>
<dbReference type="PANTHER" id="PTHR43721:SF22">
    <property type="entry name" value="ELONGATION FACTOR TU, MITOCHONDRIAL"/>
    <property type="match status" value="1"/>
</dbReference>
<dbReference type="PANTHER" id="PTHR43721">
    <property type="entry name" value="ELONGATION FACTOR TU-RELATED"/>
    <property type="match status" value="1"/>
</dbReference>
<dbReference type="Pfam" id="PF03144">
    <property type="entry name" value="GTP_EFTU_D2"/>
    <property type="match status" value="1"/>
</dbReference>
<dbReference type="InterPro" id="IPR004535">
    <property type="entry name" value="Transl_elong_SelB"/>
</dbReference>
<keyword evidence="3" id="KW-0963">Cytoplasm</keyword>
<dbReference type="InterPro" id="IPR050055">
    <property type="entry name" value="EF-Tu_GTPase"/>
</dbReference>
<dbReference type="Pfam" id="PF09107">
    <property type="entry name" value="WHD_3rd_SelB"/>
    <property type="match status" value="1"/>
</dbReference>
<dbReference type="InterPro" id="IPR015190">
    <property type="entry name" value="Elong_fac_SelB-wing-hlx_typ-2"/>
</dbReference>
<gene>
    <name evidence="10" type="ORF">N783_21445</name>
</gene>
<comment type="caution">
    <text evidence="10">The sequence shown here is derived from an EMBL/GenBank/DDBJ whole genome shotgun (WGS) entry which is preliminary data.</text>
</comment>
<accession>A0A0A5FYE9</accession>
<dbReference type="InterPro" id="IPR009000">
    <property type="entry name" value="Transl_B-barrel_sf"/>
</dbReference>
<name>A0A0A5FYE9_9BACI</name>
<dbReference type="NCBIfam" id="TIGR00475">
    <property type="entry name" value="selB"/>
    <property type="match status" value="1"/>
</dbReference>
<dbReference type="Pfam" id="PF09106">
    <property type="entry name" value="WHD_2nd_SelB"/>
    <property type="match status" value="1"/>
</dbReference>
<proteinExistence type="predicted"/>
<dbReference type="Proteomes" id="UP000030403">
    <property type="component" value="Unassembled WGS sequence"/>
</dbReference>
<keyword evidence="5" id="KW-0648">Protein biosynthesis</keyword>
<sequence>MDQRYFTIGMAGHIDHGKTSLTKALTRIDTDRLKEEKERNISIELGFAPLKLPNSTLNVSIVDVPGHEKFIRQMIAGVAGIDLVLVTIAADEGVMPQTKEHMDILNLLNVHQAIIVITKIDRVDEEMVELVKDDINHHIKQTSFASAPIVQVDSLSEKGLDELKVHIEEFLLKIKPRHENGAFRLPIDQVFSIKGQGTVIRGTVYDGAVEEEETLKVLPSGHVCRARQIQVHNTEVNKARAGQRAALNLGGVETHQLKRGDVLVRDETYPVTNTIDVTLQFTEDLSSHLKQRGQVKLHIGTSEVMGRIVFFDRNEVIHNPGEIVCQIRLDDPIVTRRGDRFIIRRPSPVETIGGGWILDPHGEKYRFGEETISMLEKKREGTPEERIEDVLEEAHWLTFEELKHKTGLHSDEIEDCLQMMLGEKVVYFTPYYSLKRIMQQVEANVLTYLHQFHEQFPMRYGANKPEVMNVANVNSKLFDKLLEQWEQEGIIQKDGRFIALHSFTSHMPQRWEKRIQNALDSLEKDGLKPNPFGDYLNQEGVPNDIREELEGFLVKQSLVVQLDKKHFIDFKVFTNAIETLKNNTNQSFSLKEAKDVWGVSRKFLIPLLEVMDERAITKRVDDKREWL</sequence>
<dbReference type="GO" id="GO:0003723">
    <property type="term" value="F:RNA binding"/>
    <property type="evidence" value="ECO:0007669"/>
    <property type="project" value="InterPro"/>
</dbReference>
<dbReference type="PROSITE" id="PS51722">
    <property type="entry name" value="G_TR_2"/>
    <property type="match status" value="1"/>
</dbReference>
<dbReference type="Gene3D" id="3.40.50.300">
    <property type="entry name" value="P-loop containing nucleotide triphosphate hydrolases"/>
    <property type="match status" value="1"/>
</dbReference>
<dbReference type="GO" id="GO:0003746">
    <property type="term" value="F:translation elongation factor activity"/>
    <property type="evidence" value="ECO:0007669"/>
    <property type="project" value="UniProtKB-KW"/>
</dbReference>
<dbReference type="Gene3D" id="2.40.30.10">
    <property type="entry name" value="Translation factors"/>
    <property type="match status" value="1"/>
</dbReference>
<dbReference type="AlphaFoldDB" id="A0A0A5FYE9"/>
<evidence type="ECO:0000256" key="6">
    <source>
        <dbReference type="ARBA" id="ARBA00023134"/>
    </source>
</evidence>
<evidence type="ECO:0000256" key="8">
    <source>
        <dbReference type="ARBA" id="ARBA00031615"/>
    </source>
</evidence>
<dbReference type="InterPro" id="IPR004161">
    <property type="entry name" value="EFTu-like_2"/>
</dbReference>
<dbReference type="PRINTS" id="PR00315">
    <property type="entry name" value="ELONGATNFCT"/>
</dbReference>
<evidence type="ECO:0000256" key="4">
    <source>
        <dbReference type="ARBA" id="ARBA00022741"/>
    </source>
</evidence>
<dbReference type="SUPFAM" id="SSF52540">
    <property type="entry name" value="P-loop containing nucleoside triphosphate hydrolases"/>
    <property type="match status" value="1"/>
</dbReference>